<dbReference type="CDD" id="cd18692">
    <property type="entry name" value="PIN_VapC-like"/>
    <property type="match status" value="1"/>
</dbReference>
<feature type="domain" description="PIN" evidence="6">
    <location>
        <begin position="7"/>
        <end position="124"/>
    </location>
</feature>
<comment type="function">
    <text evidence="5">Toxic component of a toxin-antitoxin (TA) system. An RNase.</text>
</comment>
<evidence type="ECO:0000256" key="3">
    <source>
        <dbReference type="ARBA" id="ARBA00022723"/>
    </source>
</evidence>
<gene>
    <name evidence="5" type="primary">vapC</name>
    <name evidence="7" type="ORF">G3480_06015</name>
</gene>
<evidence type="ECO:0000256" key="4">
    <source>
        <dbReference type="ARBA" id="ARBA00022801"/>
    </source>
</evidence>
<sequence>MSAERWFLDTNVLVYLFDAKEPDKQAIAQSLWRRACQEAIPVLSTQVLQEFFATVTKAAKQGLPIATAREAILDFSEIAEVAEVTVPLIAAATRRIETSGFSFWDSLIIETALASGARRLWTEDLQDGQVIGDLTVVNPFRSMSNSGQTPSVPVSGV</sequence>
<reference evidence="8" key="1">
    <citation type="journal article" date="2020" name="Microbiol. Resour. Announc.">
        <title>Draft Genome Sequences of Thiorhodococcus mannitoliphagus and Thiorhodococcus minor, Purple Sulfur Photosynthetic Bacteria in the Gammaproteobacterial Family Chromatiaceae.</title>
        <authorList>
            <person name="Aviles F.A."/>
            <person name="Meyer T.E."/>
            <person name="Kyndt J.A."/>
        </authorList>
    </citation>
    <scope>NUCLEOTIDE SEQUENCE [LARGE SCALE GENOMIC DNA]</scope>
    <source>
        <strain evidence="8">DSM 18266</strain>
    </source>
</reference>
<dbReference type="Proteomes" id="UP000471640">
    <property type="component" value="Unassembled WGS sequence"/>
</dbReference>
<feature type="binding site" evidence="5">
    <location>
        <position position="9"/>
    </location>
    <ligand>
        <name>Mg(2+)</name>
        <dbReference type="ChEBI" id="CHEBI:18420"/>
    </ligand>
</feature>
<dbReference type="EC" id="3.1.-.-" evidence="5"/>
<dbReference type="GO" id="GO:0004540">
    <property type="term" value="F:RNA nuclease activity"/>
    <property type="evidence" value="ECO:0007669"/>
    <property type="project" value="InterPro"/>
</dbReference>
<dbReference type="HAMAP" id="MF_00265">
    <property type="entry name" value="VapC_Nob1"/>
    <property type="match status" value="1"/>
</dbReference>
<evidence type="ECO:0000259" key="6">
    <source>
        <dbReference type="Pfam" id="PF01850"/>
    </source>
</evidence>
<dbReference type="EMBL" id="JAAIJR010000017">
    <property type="protein sequence ID" value="NEX19873.1"/>
    <property type="molecule type" value="Genomic_DNA"/>
</dbReference>
<keyword evidence="5" id="KW-0800">Toxin</keyword>
<dbReference type="InterPro" id="IPR002716">
    <property type="entry name" value="PIN_dom"/>
</dbReference>
<proteinExistence type="inferred from homology"/>
<dbReference type="RefSeq" id="WP_164652769.1">
    <property type="nucleotide sequence ID" value="NZ_JAAIJR010000017.1"/>
</dbReference>
<keyword evidence="8" id="KW-1185">Reference proteome</keyword>
<organism evidence="7 8">
    <name type="scientific">Thiorhodococcus mannitoliphagus</name>
    <dbReference type="NCBI Taxonomy" id="329406"/>
    <lineage>
        <taxon>Bacteria</taxon>
        <taxon>Pseudomonadati</taxon>
        <taxon>Pseudomonadota</taxon>
        <taxon>Gammaproteobacteria</taxon>
        <taxon>Chromatiales</taxon>
        <taxon>Chromatiaceae</taxon>
        <taxon>Thiorhodococcus</taxon>
    </lineage>
</organism>
<dbReference type="InterPro" id="IPR022907">
    <property type="entry name" value="VapC_family"/>
</dbReference>
<keyword evidence="3 5" id="KW-0479">Metal-binding</keyword>
<name>A0A6P1DRS8_9GAMM</name>
<keyword evidence="2 5" id="KW-0540">Nuclease</keyword>
<keyword evidence="1 5" id="KW-1277">Toxin-antitoxin system</keyword>
<keyword evidence="5" id="KW-0460">Magnesium</keyword>
<comment type="caution">
    <text evidence="7">The sequence shown here is derived from an EMBL/GenBank/DDBJ whole genome shotgun (WGS) entry which is preliminary data.</text>
</comment>
<keyword evidence="4 5" id="KW-0378">Hydrolase</keyword>
<dbReference type="Pfam" id="PF01850">
    <property type="entry name" value="PIN"/>
    <property type="match status" value="1"/>
</dbReference>
<evidence type="ECO:0000256" key="5">
    <source>
        <dbReference type="HAMAP-Rule" id="MF_00265"/>
    </source>
</evidence>
<evidence type="ECO:0000313" key="7">
    <source>
        <dbReference type="EMBL" id="NEX19873.1"/>
    </source>
</evidence>
<dbReference type="GO" id="GO:0000287">
    <property type="term" value="F:magnesium ion binding"/>
    <property type="evidence" value="ECO:0007669"/>
    <property type="project" value="UniProtKB-UniRule"/>
</dbReference>
<feature type="binding site" evidence="5">
    <location>
        <position position="105"/>
    </location>
    <ligand>
        <name>Mg(2+)</name>
        <dbReference type="ChEBI" id="CHEBI:18420"/>
    </ligand>
</feature>
<dbReference type="GO" id="GO:0016787">
    <property type="term" value="F:hydrolase activity"/>
    <property type="evidence" value="ECO:0007669"/>
    <property type="project" value="UniProtKB-KW"/>
</dbReference>
<reference evidence="7 8" key="2">
    <citation type="submission" date="2020-02" db="EMBL/GenBank/DDBJ databases">
        <title>Genome sequences of Thiorhodococcus mannitoliphagus and Thiorhodococcus minor, purple sulfur photosynthetic bacteria in the gammaproteobacterial family, Chromatiaceae.</title>
        <authorList>
            <person name="Aviles F.A."/>
            <person name="Meyer T.E."/>
            <person name="Kyndt J.A."/>
        </authorList>
    </citation>
    <scope>NUCLEOTIDE SEQUENCE [LARGE SCALE GENOMIC DNA]</scope>
    <source>
        <strain evidence="7 8">DSM 18266</strain>
    </source>
</reference>
<accession>A0A6P1DRS8</accession>
<protein>
    <recommendedName>
        <fullName evidence="5">Ribonuclease VapC</fullName>
        <shortName evidence="5">RNase VapC</shortName>
        <ecNumber evidence="5">3.1.-.-</ecNumber>
    </recommendedName>
    <alternativeName>
        <fullName evidence="5">Toxin VapC</fullName>
    </alternativeName>
</protein>
<evidence type="ECO:0000256" key="2">
    <source>
        <dbReference type="ARBA" id="ARBA00022722"/>
    </source>
</evidence>
<dbReference type="SUPFAM" id="SSF88723">
    <property type="entry name" value="PIN domain-like"/>
    <property type="match status" value="1"/>
</dbReference>
<evidence type="ECO:0000256" key="1">
    <source>
        <dbReference type="ARBA" id="ARBA00022649"/>
    </source>
</evidence>
<evidence type="ECO:0000313" key="8">
    <source>
        <dbReference type="Proteomes" id="UP000471640"/>
    </source>
</evidence>
<dbReference type="Gene3D" id="3.40.50.1010">
    <property type="entry name" value="5'-nuclease"/>
    <property type="match status" value="1"/>
</dbReference>
<dbReference type="AlphaFoldDB" id="A0A6P1DRS8"/>
<comment type="cofactor">
    <cofactor evidence="5">
        <name>Mg(2+)</name>
        <dbReference type="ChEBI" id="CHEBI:18420"/>
    </cofactor>
</comment>
<dbReference type="GO" id="GO:0090729">
    <property type="term" value="F:toxin activity"/>
    <property type="evidence" value="ECO:0007669"/>
    <property type="project" value="UniProtKB-KW"/>
</dbReference>
<dbReference type="InterPro" id="IPR029060">
    <property type="entry name" value="PIN-like_dom_sf"/>
</dbReference>
<comment type="similarity">
    <text evidence="5">Belongs to the PINc/VapC protein family.</text>
</comment>